<evidence type="ECO:0000313" key="2">
    <source>
        <dbReference type="Proteomes" id="UP000075714"/>
    </source>
</evidence>
<gene>
    <name evidence="1" type="ORF">GPECTOR_38g305</name>
</gene>
<name>A0A150GB72_GONPE</name>
<sequence>MCYRIFVALWHSKYLADNPHAKERWEDMGVITMFVDAIPTMDDGEGEADDGADAGSDELVFTEGRTGARRNAGHSVISLRISCPRVGLKLLNKHDKHAGLGAAAADSGPVADKLAGEAPKRGADVLAVVLEGIHFYMPSAHQLKLEVCPEGDVGMLSSG</sequence>
<dbReference type="AlphaFoldDB" id="A0A150GB72"/>
<protein>
    <submittedName>
        <fullName evidence="1">Uncharacterized protein</fullName>
    </submittedName>
</protein>
<evidence type="ECO:0000313" key="1">
    <source>
        <dbReference type="EMBL" id="KXZ47068.1"/>
    </source>
</evidence>
<organism evidence="1 2">
    <name type="scientific">Gonium pectorale</name>
    <name type="common">Green alga</name>
    <dbReference type="NCBI Taxonomy" id="33097"/>
    <lineage>
        <taxon>Eukaryota</taxon>
        <taxon>Viridiplantae</taxon>
        <taxon>Chlorophyta</taxon>
        <taxon>core chlorophytes</taxon>
        <taxon>Chlorophyceae</taxon>
        <taxon>CS clade</taxon>
        <taxon>Chlamydomonadales</taxon>
        <taxon>Volvocaceae</taxon>
        <taxon>Gonium</taxon>
    </lineage>
</organism>
<dbReference type="Proteomes" id="UP000075714">
    <property type="component" value="Unassembled WGS sequence"/>
</dbReference>
<dbReference type="OrthoDB" id="544094at2759"/>
<reference evidence="2" key="1">
    <citation type="journal article" date="2016" name="Nat. Commun.">
        <title>The Gonium pectorale genome demonstrates co-option of cell cycle regulation during the evolution of multicellularity.</title>
        <authorList>
            <person name="Hanschen E.R."/>
            <person name="Marriage T.N."/>
            <person name="Ferris P.J."/>
            <person name="Hamaji T."/>
            <person name="Toyoda A."/>
            <person name="Fujiyama A."/>
            <person name="Neme R."/>
            <person name="Noguchi H."/>
            <person name="Minakuchi Y."/>
            <person name="Suzuki M."/>
            <person name="Kawai-Toyooka H."/>
            <person name="Smith D.R."/>
            <person name="Sparks H."/>
            <person name="Anderson J."/>
            <person name="Bakaric R."/>
            <person name="Luria V."/>
            <person name="Karger A."/>
            <person name="Kirschner M.W."/>
            <person name="Durand P.M."/>
            <person name="Michod R.E."/>
            <person name="Nozaki H."/>
            <person name="Olson B.J."/>
        </authorList>
    </citation>
    <scope>NUCLEOTIDE SEQUENCE [LARGE SCALE GENOMIC DNA]</scope>
    <source>
        <strain evidence="2">NIES-2863</strain>
    </source>
</reference>
<keyword evidence="2" id="KW-1185">Reference proteome</keyword>
<accession>A0A150GB72</accession>
<comment type="caution">
    <text evidence="1">The sequence shown here is derived from an EMBL/GenBank/DDBJ whole genome shotgun (WGS) entry which is preliminary data.</text>
</comment>
<dbReference type="EMBL" id="LSYV01000039">
    <property type="protein sequence ID" value="KXZ47068.1"/>
    <property type="molecule type" value="Genomic_DNA"/>
</dbReference>
<proteinExistence type="predicted"/>